<reference evidence="3" key="1">
    <citation type="submission" date="2023-02" db="EMBL/GenBank/DDBJ databases">
        <title>Identification and recombinant expression of a fungal hydrolase from Papiliotrema laurentii that hydrolyzes apple cutin and clears colloidal polyester polyurethane.</title>
        <authorList>
            <consortium name="DOE Joint Genome Institute"/>
            <person name="Roman V.A."/>
            <person name="Bojanowski C."/>
            <person name="Crable B.R."/>
            <person name="Wagner D.N."/>
            <person name="Hung C.S."/>
            <person name="Nadeau L.J."/>
            <person name="Schratz L."/>
            <person name="Haridas S."/>
            <person name="Pangilinan J."/>
            <person name="Lipzen A."/>
            <person name="Na H."/>
            <person name="Yan M."/>
            <person name="Ng V."/>
            <person name="Grigoriev I.V."/>
            <person name="Spatafora J.W."/>
            <person name="Barlow D."/>
            <person name="Biffinger J."/>
            <person name="Kelley-Loughnane N."/>
            <person name="Varaljay V.A."/>
            <person name="Crookes-Goodson W.J."/>
        </authorList>
    </citation>
    <scope>NUCLEOTIDE SEQUENCE</scope>
    <source>
        <strain evidence="3">5307AH</strain>
    </source>
</reference>
<feature type="region of interest" description="Disordered" evidence="2">
    <location>
        <begin position="960"/>
        <end position="1001"/>
    </location>
</feature>
<dbReference type="PANTHER" id="PTHR45615">
    <property type="entry name" value="MYOSIN HEAVY CHAIN, NON-MUSCLE"/>
    <property type="match status" value="1"/>
</dbReference>
<gene>
    <name evidence="3" type="ORF">DB88DRAFT_244382</name>
</gene>
<feature type="coiled-coil region" evidence="1">
    <location>
        <begin position="328"/>
        <end position="355"/>
    </location>
</feature>
<evidence type="ECO:0000313" key="3">
    <source>
        <dbReference type="EMBL" id="KAK1924953.1"/>
    </source>
</evidence>
<feature type="region of interest" description="Disordered" evidence="2">
    <location>
        <begin position="838"/>
        <end position="862"/>
    </location>
</feature>
<protein>
    <submittedName>
        <fullName evidence="3">Uncharacterized protein</fullName>
    </submittedName>
</protein>
<dbReference type="AlphaFoldDB" id="A0AAD9L6C3"/>
<feature type="region of interest" description="Disordered" evidence="2">
    <location>
        <begin position="1"/>
        <end position="46"/>
    </location>
</feature>
<name>A0AAD9L6C3_PAPLA</name>
<feature type="region of interest" description="Disordered" evidence="2">
    <location>
        <begin position="909"/>
        <end position="934"/>
    </location>
</feature>
<sequence length="1231" mass="132754">MEDHSAHSAFSASPTDTLDLGLSANTSRRDSSGQSTSAPPSPSASTFLRTAATLEGLSRQLEGLKDEVAGAENEEARCCCGASSGCPTWRERDRMEDKLKLSAEIGDALLQRYEALERKYQTEVVRYKEQLEVKRTALAESVRRVNNLEKANTTHLTRYAEVAKKNEALEKRYTQALHTQTLTQQSLTHVRAELTNLRSRAQRHASRSSNFDMEDKVYEAEKKYEEMRQSYEAQLRASNEEQRKRTRAESRIKELEQQLSARNNEVEEIKEARAKDARELLANAKKRLTILHSELSETFRADSPADEPEYQKTLEDLVASNALLKHDASELTHLLNESRDQVRTLRDEVDDLRTAVGVAGRLSPENLPSSRRLASELLRSHARTESSPNVGNASDRAAWARMSMHIPSSSRMWEREHARKASLAPSFGSNSSYAGNDGNPSSPGLGFGPIGEYGGVLVNDVGMTSPQLDGRESPKPMYRSSPNGGIGYVLNGVPKSKTTLPRPPVRRSISESRPRPIRTYSPSNPDVIPEWGLDDATANNDATSAPLEEPQSPAGSEYFRLSEASRKRRSIILSRVSTREEGEYSPNMSNTLVNQSMGGDLMSPMSDGAMSPRDGKRVHRRTLLLLTKSIGTQTDPLPEGASTSRGVGVGTEAQTQEGEVSFDRSVTVSSQTGAEGSETSSLHDGRPQPGSGVLSVLIDHLTKLMSKLRSADIPNLNRRLKRQHLPGDVAHLSRSTLRALQQDVSELRSSFKGVLDIPVINRRELVMLLKLLKDVFGELIELQAQINDVTIDPSMAKKLQREAFRDEEAEEAKAKAGGGLGWIAAPITKFFVTPAQEQDGEAVKDGQRAGAPARGDKAKLQPSAIRAPKLQASTSATNTHVSVEFGGAGIVRRATPAVAPSGGGIVDVLPPSPDPAGETAANQATMSRGDTLAPPVVRSATLRPQKSRANRNELLGIFAGANPGARPISPTGGGPWTIVSSTQNPGAGPIPPRQLRATSSQYFGDKTARGREEGPLRKKLSAAVDAVIDRTADQIEESDPTTAGSFEPPLLERTLRPRGLSDSSIRSTFINHENDPPGGGSGGSGWAPSYGVSIGVSRGYLGNFASRFYPFKSNAPESTGDAATTGGDADVAVSTETAAMPTGEGLSVNVQVPSPTRPIAASPRSGTSGELSMGVSPRSESVPTGQGKSLLGMLASSITAAVDVEESEDEFREARLRRGMQGATSVKKGWR</sequence>
<dbReference type="PANTHER" id="PTHR45615:SF80">
    <property type="entry name" value="GRIP DOMAIN-CONTAINING PROTEIN"/>
    <property type="match status" value="1"/>
</dbReference>
<evidence type="ECO:0000256" key="1">
    <source>
        <dbReference type="SAM" id="Coils"/>
    </source>
</evidence>
<feature type="region of interest" description="Disordered" evidence="2">
    <location>
        <begin position="489"/>
        <end position="557"/>
    </location>
</feature>
<feature type="compositionally biased region" description="Low complexity" evidence="2">
    <location>
        <begin position="534"/>
        <end position="543"/>
    </location>
</feature>
<feature type="compositionally biased region" description="Polar residues" evidence="2">
    <location>
        <begin position="1178"/>
        <end position="1187"/>
    </location>
</feature>
<feature type="region of interest" description="Disordered" evidence="2">
    <location>
        <begin position="1146"/>
        <end position="1188"/>
    </location>
</feature>
<feature type="compositionally biased region" description="Polar residues" evidence="2">
    <location>
        <begin position="427"/>
        <end position="442"/>
    </location>
</feature>
<organism evidence="3 4">
    <name type="scientific">Papiliotrema laurentii</name>
    <name type="common">Cryptococcus laurentii</name>
    <dbReference type="NCBI Taxonomy" id="5418"/>
    <lineage>
        <taxon>Eukaryota</taxon>
        <taxon>Fungi</taxon>
        <taxon>Dikarya</taxon>
        <taxon>Basidiomycota</taxon>
        <taxon>Agaricomycotina</taxon>
        <taxon>Tremellomycetes</taxon>
        <taxon>Tremellales</taxon>
        <taxon>Rhynchogastremaceae</taxon>
        <taxon>Papiliotrema</taxon>
    </lineage>
</organism>
<feature type="compositionally biased region" description="Polar residues" evidence="2">
    <location>
        <begin position="629"/>
        <end position="645"/>
    </location>
</feature>
<comment type="caution">
    <text evidence="3">The sequence shown here is derived from an EMBL/GenBank/DDBJ whole genome shotgun (WGS) entry which is preliminary data.</text>
</comment>
<feature type="region of interest" description="Disordered" evidence="2">
    <location>
        <begin position="424"/>
        <end position="447"/>
    </location>
</feature>
<feature type="compositionally biased region" description="Polar residues" evidence="2">
    <location>
        <begin position="652"/>
        <end position="680"/>
    </location>
</feature>
<feature type="region of interest" description="Disordered" evidence="2">
    <location>
        <begin position="627"/>
        <end position="689"/>
    </location>
</feature>
<evidence type="ECO:0000313" key="4">
    <source>
        <dbReference type="Proteomes" id="UP001182556"/>
    </source>
</evidence>
<feature type="region of interest" description="Disordered" evidence="2">
    <location>
        <begin position="1031"/>
        <end position="1059"/>
    </location>
</feature>
<feature type="coiled-coil region" evidence="1">
    <location>
        <begin position="221"/>
        <end position="294"/>
    </location>
</feature>
<keyword evidence="4" id="KW-1185">Reference proteome</keyword>
<feature type="compositionally biased region" description="Low complexity" evidence="2">
    <location>
        <begin position="32"/>
        <end position="46"/>
    </location>
</feature>
<dbReference type="EMBL" id="JAODAN010000004">
    <property type="protein sequence ID" value="KAK1924953.1"/>
    <property type="molecule type" value="Genomic_DNA"/>
</dbReference>
<proteinExistence type="predicted"/>
<feature type="region of interest" description="Disordered" evidence="2">
    <location>
        <begin position="1202"/>
        <end position="1231"/>
    </location>
</feature>
<accession>A0AAD9L6C3</accession>
<dbReference type="Proteomes" id="UP001182556">
    <property type="component" value="Unassembled WGS sequence"/>
</dbReference>
<evidence type="ECO:0000256" key="2">
    <source>
        <dbReference type="SAM" id="MobiDB-lite"/>
    </source>
</evidence>
<keyword evidence="1" id="KW-0175">Coiled coil</keyword>